<feature type="domain" description="HTH CENPB-type" evidence="3">
    <location>
        <begin position="83"/>
        <end position="152"/>
    </location>
</feature>
<dbReference type="Pfam" id="PF03221">
    <property type="entry name" value="HTH_Tnp_Tc5"/>
    <property type="match status" value="1"/>
</dbReference>
<feature type="compositionally biased region" description="Low complexity" evidence="2">
    <location>
        <begin position="528"/>
        <end position="545"/>
    </location>
</feature>
<evidence type="ECO:0000259" key="3">
    <source>
        <dbReference type="PROSITE" id="PS51253"/>
    </source>
</evidence>
<dbReference type="EMBL" id="JAPDFW010000033">
    <property type="protein sequence ID" value="KAJ5079285.1"/>
    <property type="molecule type" value="Genomic_DNA"/>
</dbReference>
<evidence type="ECO:0000256" key="1">
    <source>
        <dbReference type="ARBA" id="ARBA00023125"/>
    </source>
</evidence>
<dbReference type="InterPro" id="IPR006600">
    <property type="entry name" value="HTH_CenpB_DNA-bd_dom"/>
</dbReference>
<evidence type="ECO:0000256" key="2">
    <source>
        <dbReference type="SAM" id="MobiDB-lite"/>
    </source>
</evidence>
<organism evidence="4 5">
    <name type="scientific">Anaeramoeba ignava</name>
    <name type="common">Anaerobic marine amoeba</name>
    <dbReference type="NCBI Taxonomy" id="1746090"/>
    <lineage>
        <taxon>Eukaryota</taxon>
        <taxon>Metamonada</taxon>
        <taxon>Anaeramoebidae</taxon>
        <taxon>Anaeramoeba</taxon>
    </lineage>
</organism>
<dbReference type="PROSITE" id="PS51253">
    <property type="entry name" value="HTH_CENPB"/>
    <property type="match status" value="1"/>
</dbReference>
<name>A0A9Q0LV52_ANAIG</name>
<dbReference type="OrthoDB" id="6609393at2759"/>
<dbReference type="PANTHER" id="PTHR19303:SF57">
    <property type="entry name" value="HTH CENPB-TYPE DOMAIN-CONTAINING PROTEIN"/>
    <property type="match status" value="1"/>
</dbReference>
<dbReference type="Proteomes" id="UP001149090">
    <property type="component" value="Unassembled WGS sequence"/>
</dbReference>
<protein>
    <recommendedName>
        <fullName evidence="3">HTH CENPB-type domain-containing protein</fullName>
    </recommendedName>
</protein>
<dbReference type="AlphaFoldDB" id="A0A9Q0LV52"/>
<feature type="region of interest" description="Disordered" evidence="2">
    <location>
        <begin position="417"/>
        <end position="501"/>
    </location>
</feature>
<dbReference type="GO" id="GO:0005634">
    <property type="term" value="C:nucleus"/>
    <property type="evidence" value="ECO:0007669"/>
    <property type="project" value="TreeGrafter"/>
</dbReference>
<gene>
    <name evidence="4" type="ORF">M0811_04306</name>
</gene>
<comment type="caution">
    <text evidence="4">The sequence shown here is derived from an EMBL/GenBank/DDBJ whole genome shotgun (WGS) entry which is preliminary data.</text>
</comment>
<dbReference type="InterPro" id="IPR050863">
    <property type="entry name" value="CenT-Element_Derived"/>
</dbReference>
<sequence length="568" mass="66267">MARVRKSKKSGNSNEIKIIKPRRAYSGINWLELFQTIEGGKRGIISKLAKDLNIPRTTLSSRYHRWLEGGLGIEDTNTGKRNSNRKYKSRLSENQQLQLYEWIIDNRRAGIPISSKDLAREAWQRFLPSRAPRISESWVRRFRKKFHLVLRKSCLHQTLPKDFDARKETEIFHKRCEEIMSVYTYQSIYNMDETNFRFSYPPEKTISPQGAKEVYVNHYGSPKEGCTVVGCIGGDGYKLPLTFIFKGGPRVEKQMRSAIKKGYFYANKAAWMTKVLMKKWFEEVFLKNVATPCALFMDNFKAHFDPDFLTLAEKHHVLIQMIPANLTGQLQPLDKMIFRQLKVKYQRYFEGGIKRGDTAQIKREKVSKACMKMWDQVEGNSVARSFRKTGIIRDNIDSFDRECLELFIEASNSNSKYERKKRKQYKKKKKTNSLESKKEKHPKKRETKKRKNSSKTHLTRQKRKEAHAEKFISSSQNSVIKREKTNGEVQKKKSKNDMIPNSIILSSQKKSGMKFEIISNQNEKTLDKSNSQIPQKKSSPSIISPRNTKTKMTRLKSARKLFLKADIK</sequence>
<feature type="compositionally biased region" description="Basic and acidic residues" evidence="2">
    <location>
        <begin position="480"/>
        <end position="491"/>
    </location>
</feature>
<evidence type="ECO:0000313" key="4">
    <source>
        <dbReference type="EMBL" id="KAJ5079285.1"/>
    </source>
</evidence>
<feature type="compositionally biased region" description="Basic residues" evidence="2">
    <location>
        <begin position="418"/>
        <end position="431"/>
    </location>
</feature>
<keyword evidence="5" id="KW-1185">Reference proteome</keyword>
<feature type="region of interest" description="Disordered" evidence="2">
    <location>
        <begin position="520"/>
        <end position="551"/>
    </location>
</feature>
<dbReference type="GO" id="GO:0003677">
    <property type="term" value="F:DNA binding"/>
    <property type="evidence" value="ECO:0007669"/>
    <property type="project" value="UniProtKB-KW"/>
</dbReference>
<evidence type="ECO:0000313" key="5">
    <source>
        <dbReference type="Proteomes" id="UP001149090"/>
    </source>
</evidence>
<proteinExistence type="predicted"/>
<reference evidence="4" key="1">
    <citation type="submission" date="2022-10" db="EMBL/GenBank/DDBJ databases">
        <title>Novel sulphate-reducing endosymbionts in the free-living metamonad Anaeramoeba.</title>
        <authorList>
            <person name="Jerlstrom-Hultqvist J."/>
            <person name="Cepicka I."/>
            <person name="Gallot-Lavallee L."/>
            <person name="Salas-Leiva D."/>
            <person name="Curtis B.A."/>
            <person name="Zahonova K."/>
            <person name="Pipaliya S."/>
            <person name="Dacks J."/>
            <person name="Roger A.J."/>
        </authorList>
    </citation>
    <scope>NUCLEOTIDE SEQUENCE</scope>
    <source>
        <strain evidence="4">BMAN</strain>
    </source>
</reference>
<dbReference type="Pfam" id="PF03184">
    <property type="entry name" value="DDE_1"/>
    <property type="match status" value="1"/>
</dbReference>
<dbReference type="SMART" id="SM00674">
    <property type="entry name" value="CENPB"/>
    <property type="match status" value="1"/>
</dbReference>
<dbReference type="InterPro" id="IPR004875">
    <property type="entry name" value="DDE_SF_endonuclease_dom"/>
</dbReference>
<accession>A0A9Q0LV52</accession>
<feature type="compositionally biased region" description="Basic residues" evidence="2">
    <location>
        <begin position="439"/>
        <end position="465"/>
    </location>
</feature>
<dbReference type="PANTHER" id="PTHR19303">
    <property type="entry name" value="TRANSPOSON"/>
    <property type="match status" value="1"/>
</dbReference>
<keyword evidence="1" id="KW-0238">DNA-binding</keyword>